<dbReference type="RefSeq" id="WP_030433489.1">
    <property type="nucleotide sequence ID" value="NZ_JOEF01000044.1"/>
</dbReference>
<evidence type="ECO:0000259" key="1">
    <source>
        <dbReference type="Pfam" id="PF12697"/>
    </source>
</evidence>
<dbReference type="OrthoDB" id="9769541at2"/>
<dbReference type="AlphaFoldDB" id="A0A1G9RKB3"/>
<dbReference type="EMBL" id="LT629701">
    <property type="protein sequence ID" value="SDM23759.1"/>
    <property type="molecule type" value="Genomic_DNA"/>
</dbReference>
<dbReference type="InterPro" id="IPR000073">
    <property type="entry name" value="AB_hydrolase_1"/>
</dbReference>
<gene>
    <name evidence="2" type="ORF">SAMN04489726_0523</name>
</gene>
<evidence type="ECO:0000313" key="3">
    <source>
        <dbReference type="Proteomes" id="UP000183376"/>
    </source>
</evidence>
<dbReference type="SUPFAM" id="SSF53474">
    <property type="entry name" value="alpha/beta-Hydrolases"/>
    <property type="match status" value="1"/>
</dbReference>
<proteinExistence type="predicted"/>
<accession>A0A1G9RKB3</accession>
<name>A0A1G9RKB3_ALLAB</name>
<reference evidence="2 3" key="1">
    <citation type="submission" date="2016-10" db="EMBL/GenBank/DDBJ databases">
        <authorList>
            <person name="de Groot N.N."/>
        </authorList>
    </citation>
    <scope>NUCLEOTIDE SEQUENCE [LARGE SCALE GENOMIC DNA]</scope>
    <source>
        <strain evidence="2 3">DSM 44149</strain>
    </source>
</reference>
<feature type="domain" description="AB hydrolase-1" evidence="1">
    <location>
        <begin position="30"/>
        <end position="231"/>
    </location>
</feature>
<dbReference type="eggNOG" id="COG1073">
    <property type="taxonomic scope" value="Bacteria"/>
</dbReference>
<dbReference type="Pfam" id="PF12697">
    <property type="entry name" value="Abhydrolase_6"/>
    <property type="match status" value="1"/>
</dbReference>
<dbReference type="Proteomes" id="UP000183376">
    <property type="component" value="Chromosome I"/>
</dbReference>
<organism evidence="2 3">
    <name type="scientific">Allokutzneria albata</name>
    <name type="common">Kibdelosporangium albatum</name>
    <dbReference type="NCBI Taxonomy" id="211114"/>
    <lineage>
        <taxon>Bacteria</taxon>
        <taxon>Bacillati</taxon>
        <taxon>Actinomycetota</taxon>
        <taxon>Actinomycetes</taxon>
        <taxon>Pseudonocardiales</taxon>
        <taxon>Pseudonocardiaceae</taxon>
        <taxon>Allokutzneria</taxon>
    </lineage>
</organism>
<dbReference type="Gene3D" id="3.40.50.1820">
    <property type="entry name" value="alpha/beta hydrolase"/>
    <property type="match status" value="1"/>
</dbReference>
<dbReference type="PANTHER" id="PTHR43689">
    <property type="entry name" value="HYDROLASE"/>
    <property type="match status" value="1"/>
</dbReference>
<dbReference type="GO" id="GO:0003824">
    <property type="term" value="F:catalytic activity"/>
    <property type="evidence" value="ECO:0007669"/>
    <property type="project" value="UniProtKB-ARBA"/>
</dbReference>
<evidence type="ECO:0000313" key="2">
    <source>
        <dbReference type="EMBL" id="SDM23759.1"/>
    </source>
</evidence>
<dbReference type="InterPro" id="IPR029058">
    <property type="entry name" value="AB_hydrolase_fold"/>
</dbReference>
<protein>
    <submittedName>
        <fullName evidence="2">Pimeloyl-ACP methyl ester carboxylesterase</fullName>
    </submittedName>
</protein>
<keyword evidence="3" id="KW-1185">Reference proteome</keyword>
<sequence length="232" mass="24712">MLDSDVRARADRVAGRTVRSLECGTGAPVVVLLPGLGALGYLMDALTEYGARSRSFLLDVPGFGVRGRPACRPDVKAVADTVLDWLEAVVAGEPVVLIGHSSGAHAALRVALRSAAVRSLVLIGPPFPPEQRTVSGLLRAALRDVVHEPLSLVRALAPYYIRGGPIAVARYLISTARETPERSIADVACPVLLVRGEHDAFAPRHWVDRLASTARCGQSVTFSGAHSFPFQH</sequence>
<dbReference type="STRING" id="211114.SAMN04489726_0523"/>
<dbReference type="PANTHER" id="PTHR43689:SF8">
    <property type="entry name" value="ALPHA_BETA-HYDROLASES SUPERFAMILY PROTEIN"/>
    <property type="match status" value="1"/>
</dbReference>